<feature type="compositionally biased region" description="Low complexity" evidence="10">
    <location>
        <begin position="21"/>
        <end position="43"/>
    </location>
</feature>
<feature type="domain" description="ABC transmembrane type-1" evidence="13">
    <location>
        <begin position="210"/>
        <end position="495"/>
    </location>
</feature>
<dbReference type="SUPFAM" id="SSF52540">
    <property type="entry name" value="P-loop containing nucleoside triphosphate hydrolases"/>
    <property type="match status" value="2"/>
</dbReference>
<feature type="transmembrane region" description="Helical" evidence="11">
    <location>
        <begin position="468"/>
        <end position="491"/>
    </location>
</feature>
<dbReference type="InterPro" id="IPR017871">
    <property type="entry name" value="ABC_transporter-like_CS"/>
</dbReference>
<evidence type="ECO:0000256" key="3">
    <source>
        <dbReference type="ARBA" id="ARBA00022448"/>
    </source>
</evidence>
<evidence type="ECO:0000259" key="12">
    <source>
        <dbReference type="PROSITE" id="PS50893"/>
    </source>
</evidence>
<evidence type="ECO:0000313" key="15">
    <source>
        <dbReference type="Proteomes" id="UP001153069"/>
    </source>
</evidence>
<dbReference type="FunFam" id="1.20.1560.10:FF:000006">
    <property type="entry name" value="ATP-binding cassette, sub-family C (CFTR/MRP), member 9"/>
    <property type="match status" value="1"/>
</dbReference>
<feature type="transmembrane region" description="Helical" evidence="11">
    <location>
        <begin position="248"/>
        <end position="267"/>
    </location>
</feature>
<gene>
    <name evidence="14" type="ORF">SEMRO_183_G079600.1</name>
</gene>
<evidence type="ECO:0000256" key="4">
    <source>
        <dbReference type="ARBA" id="ARBA00022692"/>
    </source>
</evidence>
<feature type="transmembrane region" description="Helical" evidence="11">
    <location>
        <begin position="1058"/>
        <end position="1076"/>
    </location>
</feature>
<dbReference type="PROSITE" id="PS50893">
    <property type="entry name" value="ABC_TRANSPORTER_2"/>
    <property type="match status" value="2"/>
</dbReference>
<feature type="transmembrane region" description="Helical" evidence="11">
    <location>
        <begin position="1142"/>
        <end position="1163"/>
    </location>
</feature>
<dbReference type="Pfam" id="PF00005">
    <property type="entry name" value="ABC_tran"/>
    <property type="match status" value="2"/>
</dbReference>
<feature type="region of interest" description="Disordered" evidence="10">
    <location>
        <begin position="549"/>
        <end position="587"/>
    </location>
</feature>
<dbReference type="SUPFAM" id="SSF90123">
    <property type="entry name" value="ABC transporter transmembrane region"/>
    <property type="match status" value="2"/>
</dbReference>
<dbReference type="CDD" id="cd03244">
    <property type="entry name" value="ABCC_MRP_domain2"/>
    <property type="match status" value="1"/>
</dbReference>
<dbReference type="GO" id="GO:0016887">
    <property type="term" value="F:ATP hydrolysis activity"/>
    <property type="evidence" value="ECO:0007669"/>
    <property type="project" value="InterPro"/>
</dbReference>
<dbReference type="PROSITE" id="PS00211">
    <property type="entry name" value="ABC_TRANSPORTER_1"/>
    <property type="match status" value="2"/>
</dbReference>
<dbReference type="InterPro" id="IPR044746">
    <property type="entry name" value="ABCC_6TM_D1"/>
</dbReference>
<feature type="transmembrane region" description="Helical" evidence="11">
    <location>
        <begin position="352"/>
        <end position="374"/>
    </location>
</feature>
<evidence type="ECO:0000256" key="1">
    <source>
        <dbReference type="ARBA" id="ARBA00004127"/>
    </source>
</evidence>
<feature type="transmembrane region" description="Helical" evidence="11">
    <location>
        <begin position="901"/>
        <end position="920"/>
    </location>
</feature>
<keyword evidence="8 11" id="KW-1133">Transmembrane helix</keyword>
<dbReference type="InterPro" id="IPR036640">
    <property type="entry name" value="ABC1_TM_sf"/>
</dbReference>
<keyword evidence="5" id="KW-0677">Repeat</keyword>
<feature type="transmembrane region" description="Helical" evidence="11">
    <location>
        <begin position="1032"/>
        <end position="1052"/>
    </location>
</feature>
<evidence type="ECO:0000256" key="2">
    <source>
        <dbReference type="ARBA" id="ARBA00009726"/>
    </source>
</evidence>
<feature type="region of interest" description="Disordered" evidence="10">
    <location>
        <begin position="1"/>
        <end position="43"/>
    </location>
</feature>
<dbReference type="GO" id="GO:0140359">
    <property type="term" value="F:ABC-type transporter activity"/>
    <property type="evidence" value="ECO:0007669"/>
    <property type="project" value="InterPro"/>
</dbReference>
<evidence type="ECO:0000256" key="10">
    <source>
        <dbReference type="SAM" id="MobiDB-lite"/>
    </source>
</evidence>
<dbReference type="FunFam" id="1.20.1560.10:FF:000010">
    <property type="entry name" value="Multidrug resistance-associated ABC transporter"/>
    <property type="match status" value="1"/>
</dbReference>
<dbReference type="InterPro" id="IPR003439">
    <property type="entry name" value="ABC_transporter-like_ATP-bd"/>
</dbReference>
<feature type="compositionally biased region" description="Basic residues" evidence="10">
    <location>
        <begin position="561"/>
        <end position="573"/>
    </location>
</feature>
<evidence type="ECO:0000259" key="13">
    <source>
        <dbReference type="PROSITE" id="PS50929"/>
    </source>
</evidence>
<feature type="domain" description="ABC transporter" evidence="12">
    <location>
        <begin position="601"/>
        <end position="834"/>
    </location>
</feature>
<dbReference type="GO" id="GO:0012505">
    <property type="term" value="C:endomembrane system"/>
    <property type="evidence" value="ECO:0007669"/>
    <property type="project" value="UniProtKB-SubCell"/>
</dbReference>
<dbReference type="FunFam" id="3.40.50.300:FF:002576">
    <property type="entry name" value="ABC transporter, putative"/>
    <property type="match status" value="1"/>
</dbReference>
<evidence type="ECO:0000256" key="7">
    <source>
        <dbReference type="ARBA" id="ARBA00022840"/>
    </source>
</evidence>
<proteinExistence type="inferred from homology"/>
<feature type="region of interest" description="Disordered" evidence="10">
    <location>
        <begin position="836"/>
        <end position="886"/>
    </location>
</feature>
<dbReference type="EMBL" id="CAICTM010000182">
    <property type="protein sequence ID" value="CAB9504009.1"/>
    <property type="molecule type" value="Genomic_DNA"/>
</dbReference>
<accession>A0A9N8DJY7</accession>
<dbReference type="PANTHER" id="PTHR24223:SF415">
    <property type="entry name" value="FI20190P1"/>
    <property type="match status" value="1"/>
</dbReference>
<comment type="similarity">
    <text evidence="2">Belongs to the ABC transporter superfamily. ABCC family. Conjugate transporter (TC 3.A.1.208) subfamily.</text>
</comment>
<feature type="transmembrane region" description="Helical" evidence="11">
    <location>
        <begin position="429"/>
        <end position="456"/>
    </location>
</feature>
<feature type="compositionally biased region" description="Basic and acidic residues" evidence="10">
    <location>
        <begin position="574"/>
        <end position="583"/>
    </location>
</feature>
<evidence type="ECO:0000256" key="6">
    <source>
        <dbReference type="ARBA" id="ARBA00022741"/>
    </source>
</evidence>
<dbReference type="GO" id="GO:0016020">
    <property type="term" value="C:membrane"/>
    <property type="evidence" value="ECO:0007669"/>
    <property type="project" value="InterPro"/>
</dbReference>
<dbReference type="GO" id="GO:0005524">
    <property type="term" value="F:ATP binding"/>
    <property type="evidence" value="ECO:0007669"/>
    <property type="project" value="UniProtKB-KW"/>
</dbReference>
<feature type="transmembrane region" description="Helical" evidence="11">
    <location>
        <begin position="956"/>
        <end position="982"/>
    </location>
</feature>
<feature type="compositionally biased region" description="Basic and acidic residues" evidence="10">
    <location>
        <begin position="549"/>
        <end position="560"/>
    </location>
</feature>
<dbReference type="Proteomes" id="UP001153069">
    <property type="component" value="Unassembled WGS sequence"/>
</dbReference>
<dbReference type="CDD" id="cd18579">
    <property type="entry name" value="ABC_6TM_ABCC_D1"/>
    <property type="match status" value="1"/>
</dbReference>
<keyword evidence="6" id="KW-0547">Nucleotide-binding</keyword>
<dbReference type="InterPro" id="IPR027417">
    <property type="entry name" value="P-loop_NTPase"/>
</dbReference>
<dbReference type="Gene3D" id="3.40.50.300">
    <property type="entry name" value="P-loop containing nucleotide triphosphate hydrolases"/>
    <property type="match status" value="2"/>
</dbReference>
<dbReference type="InterPro" id="IPR003593">
    <property type="entry name" value="AAA+_ATPase"/>
</dbReference>
<dbReference type="Pfam" id="PF00664">
    <property type="entry name" value="ABC_membrane"/>
    <property type="match status" value="2"/>
</dbReference>
<dbReference type="CDD" id="cd03250">
    <property type="entry name" value="ABCC_MRP_domain1"/>
    <property type="match status" value="1"/>
</dbReference>
<dbReference type="FunFam" id="3.40.50.300:FF:000074">
    <property type="entry name" value="Multidrug resistance-associated protein 5 isoform 1"/>
    <property type="match status" value="1"/>
</dbReference>
<feature type="domain" description="ABC transporter" evidence="12">
    <location>
        <begin position="1241"/>
        <end position="1476"/>
    </location>
</feature>
<feature type="transmembrane region" description="Helical" evidence="11">
    <location>
        <begin position="324"/>
        <end position="346"/>
    </location>
</feature>
<name>A0A9N8DJY7_9STRA</name>
<keyword evidence="7" id="KW-0067">ATP-binding</keyword>
<dbReference type="InterPro" id="IPR011527">
    <property type="entry name" value="ABC1_TM_dom"/>
</dbReference>
<sequence>MCRPDSSDAEDSKTKIEMNGTSDSNSSSNASSSSNPPTATATAPKSILKDEHGYAATNFDDNDNSAAQGMATTWCCGLLHMKPPKGGRELGVWEKSLEDQSNWFTWITLSYLNPMLKLGSAKTLETDDIGVPSQQDLSRNAYERVKVCWEEQIKKTHVQNKYKQAAFQRQLSKCTTEAQKEALIKKQKPPLEPSLGFALFKGFGIRRLGFGMFIYFVSSLMTFVPVIILEDLVRYFQDAGAGEHQTYVDPWIEVFGLALVPFLVSILQTRYQVLVAHAGVFVRAAVSLLLYHKSLTVSAAGRAKTSTGQVVNIMSNDSQQLQRLLLFAGMGVVAPVQIVLALALIYRQVGNAMWAGVAFMLALAPLNGMVFGTIGKLRRKVLKYSDSRVKIMNEILTGIRIIKFYAWEKPFGAEVDRLRGKELQALTRYAYFIACIFSLILSSVPFIQPILVFSVYTAIQDEPLDAGTAFSTIALFNLMRIPFAFLPMVFLQWIQSKIALRRVGRYLELPELNTYVQHVPPPNPTALQNAVASVTIRDGTFAWVDPSGKEVRGIEDEKKPSKPRRQSSRRNSKGSKEAEEGDGKSSLNFANKELQASIRSLQTTNSEDASNAVPVMALTDINTTIEAGSLVAVVGSVGSGKSSLLSAILGEMEPVGGSNVYVPRENGVVSEGFVSYSTQTPWIVNDTLRGNIMFGRPFDEDRYNQVVEAAALSDDLAVLPAGDQTEIGEHGINLSGGQKARVSLARALYATSTKLMLLDDPLSAVDSHVGEHLFANAICGDVSKGTTRILVTHASHVLPRCDYVIVMDKGTIKHQGKYADLVARGVDFAGAVDVSKHDKKDEEENDTAKSDDKKDGADAKEKKVENVSAEKKEAMRKSGKKLTSDEDKAEGNVAGSAYVKYARAGGFLAAFSVLCCAVFGRGSDVAGAFWLSKWAEEGFQSTENGGMGMSDEDTRFYLGIYSTFALCGLMGITLQGICFANLRLRASRKLHQDLTDSILKAPVAFFDVTPIGRVLNRFAADMDKVDLELVQSLQQGLSMLFSILGAVGAIIAATKGVFLLPMIPLGYIYYLIQGWFRKTSTELQRITSINNSPIFADFSQTLSGTSSIRAYGAAERFASHCEGSFDTMDASYILVQVVNQWLALRLDVLGGLVGFFIGAFAMATQNTSFAIPAGWVGLALNYSIELTGYLKFGVRMIAQTEADMSSVERILFYSNNIEAEAPSEVPEKDPPAGTWPTAGAIEFRNAAMRYRDGPLVLKGVSLDIQPGEKIGVCGRTGSGKSSLMISLFRISELESDGGQILIDGVNTSEIGTTCLRMNLSIIPQDPVMFSNTIRYNLDPFATASEEELWTVLQKVQMVEAIASLPNGLDHQVAEGGENFSLGQRQLMCIARSLLRKPKILVMDEATASIDNTTDALIQRMIRENFSGATVLTIAHRLNTIMDSDRVLVLDDGEIAEFDEPSKLLQKEGGHFRAMVEKSQQAHGES</sequence>
<dbReference type="PANTHER" id="PTHR24223">
    <property type="entry name" value="ATP-BINDING CASSETTE SUB-FAMILY C"/>
    <property type="match status" value="1"/>
</dbReference>
<reference evidence="14" key="1">
    <citation type="submission" date="2020-06" db="EMBL/GenBank/DDBJ databases">
        <authorList>
            <consortium name="Plant Systems Biology data submission"/>
        </authorList>
    </citation>
    <scope>NUCLEOTIDE SEQUENCE</scope>
    <source>
        <strain evidence="14">D6</strain>
    </source>
</reference>
<feature type="domain" description="ABC transmembrane type-1" evidence="13">
    <location>
        <begin position="913"/>
        <end position="1202"/>
    </location>
</feature>
<dbReference type="InterPro" id="IPR050173">
    <property type="entry name" value="ABC_transporter_C-like"/>
</dbReference>
<dbReference type="PROSITE" id="PS50929">
    <property type="entry name" value="ABC_TM1F"/>
    <property type="match status" value="2"/>
</dbReference>
<evidence type="ECO:0000256" key="5">
    <source>
        <dbReference type="ARBA" id="ARBA00022737"/>
    </source>
</evidence>
<comment type="caution">
    <text evidence="14">The sequence shown here is derived from an EMBL/GenBank/DDBJ whole genome shotgun (WGS) entry which is preliminary data.</text>
</comment>
<dbReference type="SMART" id="SM00382">
    <property type="entry name" value="AAA"/>
    <property type="match status" value="2"/>
</dbReference>
<keyword evidence="3" id="KW-0813">Transport</keyword>
<feature type="transmembrane region" description="Helical" evidence="11">
    <location>
        <begin position="208"/>
        <end position="228"/>
    </location>
</feature>
<dbReference type="CDD" id="cd18580">
    <property type="entry name" value="ABC_6TM_ABCC_D2"/>
    <property type="match status" value="1"/>
</dbReference>
<comment type="subcellular location">
    <subcellularLocation>
        <location evidence="1">Endomembrane system</location>
        <topology evidence="1">Multi-pass membrane protein</topology>
    </subcellularLocation>
</comment>
<evidence type="ECO:0000256" key="9">
    <source>
        <dbReference type="ARBA" id="ARBA00023136"/>
    </source>
</evidence>
<keyword evidence="15" id="KW-1185">Reference proteome</keyword>
<dbReference type="Gene3D" id="1.20.1560.10">
    <property type="entry name" value="ABC transporter type 1, transmembrane domain"/>
    <property type="match status" value="2"/>
</dbReference>
<organism evidence="14 15">
    <name type="scientific">Seminavis robusta</name>
    <dbReference type="NCBI Taxonomy" id="568900"/>
    <lineage>
        <taxon>Eukaryota</taxon>
        <taxon>Sar</taxon>
        <taxon>Stramenopiles</taxon>
        <taxon>Ochrophyta</taxon>
        <taxon>Bacillariophyta</taxon>
        <taxon>Bacillariophyceae</taxon>
        <taxon>Bacillariophycidae</taxon>
        <taxon>Naviculales</taxon>
        <taxon>Naviculaceae</taxon>
        <taxon>Seminavis</taxon>
    </lineage>
</organism>
<protein>
    <submittedName>
        <fullName evidence="14">Multiple drug resistance-associated protein-like transporter 1</fullName>
    </submittedName>
</protein>
<dbReference type="InterPro" id="IPR044726">
    <property type="entry name" value="ABCC_6TM_D2"/>
</dbReference>
<evidence type="ECO:0000313" key="14">
    <source>
        <dbReference type="EMBL" id="CAB9504009.1"/>
    </source>
</evidence>
<keyword evidence="9 11" id="KW-0472">Membrane</keyword>
<dbReference type="OrthoDB" id="6500128at2759"/>
<keyword evidence="4 11" id="KW-0812">Transmembrane</keyword>
<evidence type="ECO:0000256" key="11">
    <source>
        <dbReference type="SAM" id="Phobius"/>
    </source>
</evidence>
<evidence type="ECO:0000256" key="8">
    <source>
        <dbReference type="ARBA" id="ARBA00022989"/>
    </source>
</evidence>